<dbReference type="GO" id="GO:0005524">
    <property type="term" value="F:ATP binding"/>
    <property type="evidence" value="ECO:0007669"/>
    <property type="project" value="UniProtKB-KW"/>
</dbReference>
<dbReference type="Gene3D" id="1.20.1560.10">
    <property type="entry name" value="ABC transporter type 1, transmembrane domain"/>
    <property type="match status" value="1"/>
</dbReference>
<evidence type="ECO:0000256" key="7">
    <source>
        <dbReference type="ARBA" id="ARBA00023136"/>
    </source>
</evidence>
<dbReference type="STRING" id="1465490.SAMN05444277_112128"/>
<feature type="domain" description="ABC transmembrane type-1" evidence="10">
    <location>
        <begin position="30"/>
        <end position="334"/>
    </location>
</feature>
<dbReference type="Proteomes" id="UP000199031">
    <property type="component" value="Unassembled WGS sequence"/>
</dbReference>
<evidence type="ECO:0000256" key="2">
    <source>
        <dbReference type="ARBA" id="ARBA00022448"/>
    </source>
</evidence>
<dbReference type="InterPro" id="IPR003593">
    <property type="entry name" value="AAA+_ATPase"/>
</dbReference>
<evidence type="ECO:0000256" key="6">
    <source>
        <dbReference type="ARBA" id="ARBA00022989"/>
    </source>
</evidence>
<evidence type="ECO:0000313" key="11">
    <source>
        <dbReference type="EMBL" id="SFQ44550.1"/>
    </source>
</evidence>
<evidence type="ECO:0000256" key="8">
    <source>
        <dbReference type="SAM" id="Phobius"/>
    </source>
</evidence>
<dbReference type="AlphaFoldDB" id="A0A1I5YK74"/>
<evidence type="ECO:0000256" key="3">
    <source>
        <dbReference type="ARBA" id="ARBA00022692"/>
    </source>
</evidence>
<dbReference type="SMART" id="SM00382">
    <property type="entry name" value="AAA"/>
    <property type="match status" value="1"/>
</dbReference>
<dbReference type="InterPro" id="IPR036640">
    <property type="entry name" value="ABC1_TM_sf"/>
</dbReference>
<feature type="transmembrane region" description="Helical" evidence="8">
    <location>
        <begin position="162"/>
        <end position="181"/>
    </location>
</feature>
<evidence type="ECO:0000259" key="9">
    <source>
        <dbReference type="PROSITE" id="PS50893"/>
    </source>
</evidence>
<feature type="transmembrane region" description="Helical" evidence="8">
    <location>
        <begin position="265"/>
        <end position="291"/>
    </location>
</feature>
<dbReference type="CDD" id="cd03254">
    <property type="entry name" value="ABCC_Glucan_exporter_like"/>
    <property type="match status" value="1"/>
</dbReference>
<protein>
    <submittedName>
        <fullName evidence="11">ATP-binding cassette, subfamily B</fullName>
    </submittedName>
</protein>
<dbReference type="SUPFAM" id="SSF52540">
    <property type="entry name" value="P-loop containing nucleoside triphosphate hydrolases"/>
    <property type="match status" value="1"/>
</dbReference>
<dbReference type="GO" id="GO:0015421">
    <property type="term" value="F:ABC-type oligopeptide transporter activity"/>
    <property type="evidence" value="ECO:0007669"/>
    <property type="project" value="TreeGrafter"/>
</dbReference>
<keyword evidence="7 8" id="KW-0472">Membrane</keyword>
<feature type="transmembrane region" description="Helical" evidence="8">
    <location>
        <begin position="25"/>
        <end position="43"/>
    </location>
</feature>
<dbReference type="InterPro" id="IPR011527">
    <property type="entry name" value="ABC1_TM_dom"/>
</dbReference>
<dbReference type="PANTHER" id="PTHR43394:SF1">
    <property type="entry name" value="ATP-BINDING CASSETTE SUB-FAMILY B MEMBER 10, MITOCHONDRIAL"/>
    <property type="match status" value="1"/>
</dbReference>
<organism evidence="11 12">
    <name type="scientific">Parafilimonas terrae</name>
    <dbReference type="NCBI Taxonomy" id="1465490"/>
    <lineage>
        <taxon>Bacteria</taxon>
        <taxon>Pseudomonadati</taxon>
        <taxon>Bacteroidota</taxon>
        <taxon>Chitinophagia</taxon>
        <taxon>Chitinophagales</taxon>
        <taxon>Chitinophagaceae</taxon>
        <taxon>Parafilimonas</taxon>
    </lineage>
</organism>
<keyword evidence="6 8" id="KW-1133">Transmembrane helix</keyword>
<accession>A0A1I5YK74</accession>
<dbReference type="Pfam" id="PF00005">
    <property type="entry name" value="ABC_tran"/>
    <property type="match status" value="1"/>
</dbReference>
<keyword evidence="3 8" id="KW-0812">Transmembrane</keyword>
<feature type="domain" description="ABC transporter" evidence="9">
    <location>
        <begin position="370"/>
        <end position="604"/>
    </location>
</feature>
<dbReference type="InterPro" id="IPR039421">
    <property type="entry name" value="Type_1_exporter"/>
</dbReference>
<keyword evidence="5 11" id="KW-0067">ATP-binding</keyword>
<feature type="transmembrane region" description="Helical" evidence="8">
    <location>
        <begin position="187"/>
        <end position="205"/>
    </location>
</feature>
<dbReference type="GO" id="GO:0016887">
    <property type="term" value="F:ATP hydrolysis activity"/>
    <property type="evidence" value="ECO:0007669"/>
    <property type="project" value="InterPro"/>
</dbReference>
<comment type="subcellular location">
    <subcellularLocation>
        <location evidence="1">Cell membrane</location>
        <topology evidence="1">Multi-pass membrane protein</topology>
    </subcellularLocation>
</comment>
<name>A0A1I5YK74_9BACT</name>
<evidence type="ECO:0000256" key="5">
    <source>
        <dbReference type="ARBA" id="ARBA00022840"/>
    </source>
</evidence>
<dbReference type="EMBL" id="FOXQ01000012">
    <property type="protein sequence ID" value="SFQ44550.1"/>
    <property type="molecule type" value="Genomic_DNA"/>
</dbReference>
<dbReference type="PROSITE" id="PS50929">
    <property type="entry name" value="ABC_TM1F"/>
    <property type="match status" value="1"/>
</dbReference>
<dbReference type="CDD" id="cd18544">
    <property type="entry name" value="ABC_6TM_TmrA_like"/>
    <property type="match status" value="1"/>
</dbReference>
<evidence type="ECO:0000259" key="10">
    <source>
        <dbReference type="PROSITE" id="PS50929"/>
    </source>
</evidence>
<dbReference type="Pfam" id="PF00664">
    <property type="entry name" value="ABC_membrane"/>
    <property type="match status" value="1"/>
</dbReference>
<dbReference type="InterPro" id="IPR017871">
    <property type="entry name" value="ABC_transporter-like_CS"/>
</dbReference>
<evidence type="ECO:0000256" key="1">
    <source>
        <dbReference type="ARBA" id="ARBA00004651"/>
    </source>
</evidence>
<evidence type="ECO:0000256" key="4">
    <source>
        <dbReference type="ARBA" id="ARBA00022741"/>
    </source>
</evidence>
<proteinExistence type="predicted"/>
<gene>
    <name evidence="11" type="ORF">SAMN05444277_112128</name>
</gene>
<dbReference type="OrthoDB" id="9760358at2"/>
<dbReference type="RefSeq" id="WP_090661618.1">
    <property type="nucleotide sequence ID" value="NZ_FOXQ01000012.1"/>
</dbReference>
<dbReference type="PANTHER" id="PTHR43394">
    <property type="entry name" value="ATP-DEPENDENT PERMEASE MDL1, MITOCHONDRIAL"/>
    <property type="match status" value="1"/>
</dbReference>
<keyword evidence="12" id="KW-1185">Reference proteome</keyword>
<sequence>MSGAEQKKHFDFSVLRRVFAFVKPYRWRFIVSIVLAVVLSFFTPVRPFFIQLTVDKATGKNVHTPWIIELLFPNRDLSVAWQFIIAVTVFQVAFIFIETAARFYFSFITSWLGQSVVRDMRTAVYKKILGLNLRQFDRTPIGTLTTRTINDIESINDIFSDGLVPIFADLLSIIIVLVTMFVTDWQLTLIALIPFPFLIIATYYFKESVNKSFIQVRNAVAALNAFVQERITGIQILQAFAAEDRELENFKKINRHHRNANIRSIFAYSVFFPVVEIVLAVSTGLLVWWLAGQGASNPIKNKELAGELVAFILYLNQIFRPLRVIADKFNVIQMGVIAAERVFKVMDNTDTLPPSPKDAFAPTERLKGKVEFDSVWFAYIEENYVLKNISFKVNAGETVAIVGHTGSGKTSIISLMNRLYQIKKGAIKLDDVNVEHYDVDVLRKNIAVVLQDVFLFSGSVMDNITLHNNEISREEVIEAAKLIGVHNFIMQLPGNYDYNVMERGNTLSLGQRQLISFIRAILSDPAVLILDEATSSIDSESEQLIQKAIDTLITGRTAIVIAHRLSTIRKADKIIVLEKGEIKETGTHEELLALNGYYAKLHSMQFEKSKTISV</sequence>
<evidence type="ECO:0000313" key="12">
    <source>
        <dbReference type="Proteomes" id="UP000199031"/>
    </source>
</evidence>
<dbReference type="InterPro" id="IPR027417">
    <property type="entry name" value="P-loop_NTPase"/>
</dbReference>
<dbReference type="FunFam" id="3.40.50.300:FF:000287">
    <property type="entry name" value="Multidrug ABC transporter ATP-binding protein"/>
    <property type="match status" value="1"/>
</dbReference>
<keyword evidence="2" id="KW-0813">Transport</keyword>
<dbReference type="PROSITE" id="PS50893">
    <property type="entry name" value="ABC_TRANSPORTER_2"/>
    <property type="match status" value="1"/>
</dbReference>
<reference evidence="11 12" key="1">
    <citation type="submission" date="2016-10" db="EMBL/GenBank/DDBJ databases">
        <authorList>
            <person name="de Groot N.N."/>
        </authorList>
    </citation>
    <scope>NUCLEOTIDE SEQUENCE [LARGE SCALE GENOMIC DNA]</scope>
    <source>
        <strain evidence="11 12">DSM 28286</strain>
    </source>
</reference>
<keyword evidence="4" id="KW-0547">Nucleotide-binding</keyword>
<dbReference type="PROSITE" id="PS00211">
    <property type="entry name" value="ABC_TRANSPORTER_1"/>
    <property type="match status" value="1"/>
</dbReference>
<dbReference type="SUPFAM" id="SSF90123">
    <property type="entry name" value="ABC transporter transmembrane region"/>
    <property type="match status" value="1"/>
</dbReference>
<dbReference type="InterPro" id="IPR003439">
    <property type="entry name" value="ABC_transporter-like_ATP-bd"/>
</dbReference>
<dbReference type="Gene3D" id="3.40.50.300">
    <property type="entry name" value="P-loop containing nucleotide triphosphate hydrolases"/>
    <property type="match status" value="1"/>
</dbReference>
<feature type="transmembrane region" description="Helical" evidence="8">
    <location>
        <begin position="79"/>
        <end position="97"/>
    </location>
</feature>
<dbReference type="GO" id="GO:0005886">
    <property type="term" value="C:plasma membrane"/>
    <property type="evidence" value="ECO:0007669"/>
    <property type="project" value="UniProtKB-SubCell"/>
</dbReference>